<dbReference type="GO" id="GO:0006508">
    <property type="term" value="P:proteolysis"/>
    <property type="evidence" value="ECO:0007669"/>
    <property type="project" value="UniProtKB-KW"/>
</dbReference>
<feature type="transmembrane region" description="Helical" evidence="5">
    <location>
        <begin position="335"/>
        <end position="357"/>
    </location>
</feature>
<evidence type="ECO:0000256" key="2">
    <source>
        <dbReference type="ARBA" id="ARBA00022692"/>
    </source>
</evidence>
<dbReference type="Gene3D" id="3.90.226.10">
    <property type="entry name" value="2-enoyl-CoA Hydratase, Chain A, domain 1"/>
    <property type="match status" value="1"/>
</dbReference>
<keyword evidence="2 5" id="KW-0812">Transmembrane</keyword>
<dbReference type="SUPFAM" id="SSF52096">
    <property type="entry name" value="ClpP/crotonase"/>
    <property type="match status" value="1"/>
</dbReference>
<evidence type="ECO:0000256" key="1">
    <source>
        <dbReference type="ARBA" id="ARBA00004141"/>
    </source>
</evidence>
<evidence type="ECO:0000313" key="9">
    <source>
        <dbReference type="Proteomes" id="UP000220527"/>
    </source>
</evidence>
<dbReference type="GO" id="GO:0016020">
    <property type="term" value="C:membrane"/>
    <property type="evidence" value="ECO:0007669"/>
    <property type="project" value="UniProtKB-SubCell"/>
</dbReference>
<organism evidence="8 9">
    <name type="scientific">Candidatus Viridilinea mediisalina</name>
    <dbReference type="NCBI Taxonomy" id="2024553"/>
    <lineage>
        <taxon>Bacteria</taxon>
        <taxon>Bacillati</taxon>
        <taxon>Chloroflexota</taxon>
        <taxon>Chloroflexia</taxon>
        <taxon>Chloroflexales</taxon>
        <taxon>Chloroflexineae</taxon>
        <taxon>Oscillochloridaceae</taxon>
        <taxon>Candidatus Viridilinea</taxon>
    </lineage>
</organism>
<dbReference type="InterPro" id="IPR029045">
    <property type="entry name" value="ClpP/crotonase-like_dom_sf"/>
</dbReference>
<comment type="subcellular location">
    <subcellularLocation>
        <location evidence="1">Membrane</location>
        <topology evidence="1">Multi-pass membrane protein</topology>
    </subcellularLocation>
</comment>
<dbReference type="SUPFAM" id="SSF141322">
    <property type="entry name" value="NfeD domain-like"/>
    <property type="match status" value="1"/>
</dbReference>
<dbReference type="InterPro" id="IPR052165">
    <property type="entry name" value="Membrane_assoc_protease"/>
</dbReference>
<feature type="transmembrane region" description="Helical" evidence="5">
    <location>
        <begin position="306"/>
        <end position="323"/>
    </location>
</feature>
<dbReference type="InterPro" id="IPR002810">
    <property type="entry name" value="NfeD-like_C"/>
</dbReference>
<comment type="caution">
    <text evidence="8">The sequence shown here is derived from an EMBL/GenBank/DDBJ whole genome shotgun (WGS) entry which is preliminary data.</text>
</comment>
<dbReference type="InterPro" id="IPR012340">
    <property type="entry name" value="NA-bd_OB-fold"/>
</dbReference>
<dbReference type="AlphaFoldDB" id="A0A2A6RL67"/>
<dbReference type="GO" id="GO:0008233">
    <property type="term" value="F:peptidase activity"/>
    <property type="evidence" value="ECO:0007669"/>
    <property type="project" value="UniProtKB-KW"/>
</dbReference>
<dbReference type="EMBL" id="NQWI01000025">
    <property type="protein sequence ID" value="PDW03651.1"/>
    <property type="molecule type" value="Genomic_DNA"/>
</dbReference>
<accession>A0A2A6RL67</accession>
<gene>
    <name evidence="8" type="ORF">CJ255_07840</name>
</gene>
<keyword evidence="8" id="KW-0645">Protease</keyword>
<evidence type="ECO:0000256" key="5">
    <source>
        <dbReference type="SAM" id="Phobius"/>
    </source>
</evidence>
<feature type="domain" description="NfeD integral membrane" evidence="7">
    <location>
        <begin position="235"/>
        <end position="350"/>
    </location>
</feature>
<reference evidence="9" key="1">
    <citation type="submission" date="2017-08" db="EMBL/GenBank/DDBJ databases">
        <authorList>
            <person name="Grouzdev D.S."/>
            <person name="Gaisin V.A."/>
            <person name="Rysina M.S."/>
            <person name="Gorlenko V.M."/>
        </authorList>
    </citation>
    <scope>NUCLEOTIDE SEQUENCE [LARGE SCALE GENOMIC DNA]</scope>
    <source>
        <strain evidence="9">Kir15-3F</strain>
    </source>
</reference>
<protein>
    <submittedName>
        <fullName evidence="8">Serine protease</fullName>
    </submittedName>
</protein>
<sequence length="433" mass="45916">MLFMLAWLALTPAAAQGRGSVYLLDVEGVLTRYSVGVVERALHNAETSGAEALIVRLTVEGSVLQDARRLADMFVAAEVPVVVYVAPAGTRSGAGGAWLLNAAHIAAMAPNTSFGVTTPLVQFGSDLSDDTLELLRGEVATLMKERAQARGRSEAWIADAIREGAVLNNEQASALNPPAVELVARDLDELLTLLEGRLVTLEDGNEYTLRTLGRDVERIPLTLWELILLTLANPTIAFMLLVMAGIAVYAELLSPTLGALAGLGVVLFILALIGLIALPVRWLAVLGIILAFGLVAADLFLPSNGLVTLIGLVVLVVSAMTMFDGTQAPGVAVALWAVMVVTAMIAAFALVGIYLAFRSRNSPIATGQEGLVGRMAEVRKRLEPEGMVFVEGALWRAVSEDGDVEVGEFVRITGVYELRLTVRRLAAPAEAQA</sequence>
<dbReference type="InterPro" id="IPR056739">
    <property type="entry name" value="NfeD_membrane"/>
</dbReference>
<dbReference type="PANTHER" id="PTHR33507:SF4">
    <property type="entry name" value="NODULATION COMPETITIVENESS PROTEIN NFED"/>
    <property type="match status" value="1"/>
</dbReference>
<dbReference type="Gene3D" id="2.40.50.140">
    <property type="entry name" value="Nucleic acid-binding proteins"/>
    <property type="match status" value="1"/>
</dbReference>
<proteinExistence type="predicted"/>
<name>A0A2A6RL67_9CHLR</name>
<keyword evidence="9" id="KW-1185">Reference proteome</keyword>
<dbReference type="OrthoDB" id="9806253at2"/>
<feature type="domain" description="NfeD-like C-terminal" evidence="6">
    <location>
        <begin position="369"/>
        <end position="424"/>
    </location>
</feature>
<dbReference type="Proteomes" id="UP000220527">
    <property type="component" value="Unassembled WGS sequence"/>
</dbReference>
<dbReference type="FunFam" id="2.40.50.140:FF:000336">
    <property type="entry name" value="Membrane-bound serine protease"/>
    <property type="match status" value="1"/>
</dbReference>
<feature type="transmembrane region" description="Helical" evidence="5">
    <location>
        <begin position="257"/>
        <end position="276"/>
    </location>
</feature>
<feature type="transmembrane region" description="Helical" evidence="5">
    <location>
        <begin position="226"/>
        <end position="250"/>
    </location>
</feature>
<keyword evidence="8" id="KW-0378">Hydrolase</keyword>
<keyword evidence="4 5" id="KW-0472">Membrane</keyword>
<evidence type="ECO:0000259" key="6">
    <source>
        <dbReference type="Pfam" id="PF01957"/>
    </source>
</evidence>
<evidence type="ECO:0000313" key="8">
    <source>
        <dbReference type="EMBL" id="PDW03651.1"/>
    </source>
</evidence>
<evidence type="ECO:0000256" key="4">
    <source>
        <dbReference type="ARBA" id="ARBA00023136"/>
    </source>
</evidence>
<dbReference type="Pfam" id="PF24961">
    <property type="entry name" value="NfeD_membrane"/>
    <property type="match status" value="1"/>
</dbReference>
<keyword evidence="3 5" id="KW-1133">Transmembrane helix</keyword>
<dbReference type="Pfam" id="PF01957">
    <property type="entry name" value="NfeD"/>
    <property type="match status" value="1"/>
</dbReference>
<feature type="transmembrane region" description="Helical" evidence="5">
    <location>
        <begin position="282"/>
        <end position="301"/>
    </location>
</feature>
<evidence type="ECO:0000259" key="7">
    <source>
        <dbReference type="Pfam" id="PF24961"/>
    </source>
</evidence>
<dbReference type="PANTHER" id="PTHR33507">
    <property type="entry name" value="INNER MEMBRANE PROTEIN YBBJ"/>
    <property type="match status" value="1"/>
</dbReference>
<evidence type="ECO:0000256" key="3">
    <source>
        <dbReference type="ARBA" id="ARBA00022989"/>
    </source>
</evidence>